<proteinExistence type="predicted"/>
<reference evidence="1 2" key="1">
    <citation type="submission" date="2023-02" db="EMBL/GenBank/DDBJ databases">
        <title>LHISI_Scaffold_Assembly.</title>
        <authorList>
            <person name="Stuart O.P."/>
            <person name="Cleave R."/>
            <person name="Magrath M.J.L."/>
            <person name="Mikheyev A.S."/>
        </authorList>
    </citation>
    <scope>NUCLEOTIDE SEQUENCE [LARGE SCALE GENOMIC DNA]</scope>
    <source>
        <strain evidence="1">Daus_M_001</strain>
        <tissue evidence="1">Leg muscle</tissue>
    </source>
</reference>
<gene>
    <name evidence="1" type="ORF">PR048_008678</name>
</gene>
<dbReference type="EMBL" id="JARBHB010000003">
    <property type="protein sequence ID" value="KAJ8889184.1"/>
    <property type="molecule type" value="Genomic_DNA"/>
</dbReference>
<keyword evidence="2" id="KW-1185">Reference proteome</keyword>
<sequence>MIYAEAKNWKGVCWETTPAITWTVNLKHFRKSTSTTVGIKRKSSPARHVAYAYEEPITLGFPFQWFNPLRNGLWLYGTYGVGATVTDRLACSPPTKANRVRTPAGPIPDFRMWESCWAMPLVGGSSWGSPVSSIPPFRRWFILTPIHPHRLSSQRC</sequence>
<evidence type="ECO:0000313" key="2">
    <source>
        <dbReference type="Proteomes" id="UP001159363"/>
    </source>
</evidence>
<name>A0ABQ9HXT6_9NEOP</name>
<evidence type="ECO:0000313" key="1">
    <source>
        <dbReference type="EMBL" id="KAJ8889184.1"/>
    </source>
</evidence>
<protein>
    <submittedName>
        <fullName evidence="1">Uncharacterized protein</fullName>
    </submittedName>
</protein>
<comment type="caution">
    <text evidence="1">The sequence shown here is derived from an EMBL/GenBank/DDBJ whole genome shotgun (WGS) entry which is preliminary data.</text>
</comment>
<dbReference type="Proteomes" id="UP001159363">
    <property type="component" value="Chromosome 3"/>
</dbReference>
<organism evidence="1 2">
    <name type="scientific">Dryococelus australis</name>
    <dbReference type="NCBI Taxonomy" id="614101"/>
    <lineage>
        <taxon>Eukaryota</taxon>
        <taxon>Metazoa</taxon>
        <taxon>Ecdysozoa</taxon>
        <taxon>Arthropoda</taxon>
        <taxon>Hexapoda</taxon>
        <taxon>Insecta</taxon>
        <taxon>Pterygota</taxon>
        <taxon>Neoptera</taxon>
        <taxon>Polyneoptera</taxon>
        <taxon>Phasmatodea</taxon>
        <taxon>Verophasmatodea</taxon>
        <taxon>Anareolatae</taxon>
        <taxon>Phasmatidae</taxon>
        <taxon>Eurycanthinae</taxon>
        <taxon>Dryococelus</taxon>
    </lineage>
</organism>
<accession>A0ABQ9HXT6</accession>